<dbReference type="Pfam" id="PF02566">
    <property type="entry name" value="OsmC"/>
    <property type="match status" value="1"/>
</dbReference>
<organism evidence="1 2">
    <name type="scientific">Georgenia ruanii</name>
    <dbReference type="NCBI Taxonomy" id="348442"/>
    <lineage>
        <taxon>Bacteria</taxon>
        <taxon>Bacillati</taxon>
        <taxon>Actinomycetota</taxon>
        <taxon>Actinomycetes</taxon>
        <taxon>Micrococcales</taxon>
        <taxon>Bogoriellaceae</taxon>
        <taxon>Georgenia</taxon>
    </lineage>
</organism>
<dbReference type="RefSeq" id="WP_152230226.1">
    <property type="nucleotide sequence ID" value="NZ_BAAAOT010000004.1"/>
</dbReference>
<dbReference type="InterPro" id="IPR036102">
    <property type="entry name" value="OsmC/Ohrsf"/>
</dbReference>
<dbReference type="InterPro" id="IPR052924">
    <property type="entry name" value="OsmC/Ohr_hydroprdx_reductase"/>
</dbReference>
<dbReference type="PANTHER" id="PTHR35368">
    <property type="entry name" value="HYDROPEROXIDE REDUCTASE"/>
    <property type="match status" value="1"/>
</dbReference>
<name>A0A7J9UTH7_9MICO</name>
<comment type="caution">
    <text evidence="1">The sequence shown here is derived from an EMBL/GenBank/DDBJ whole genome shotgun (WGS) entry which is preliminary data.</text>
</comment>
<gene>
    <name evidence="1" type="ORF">GB882_03000</name>
</gene>
<dbReference type="EMBL" id="WHPD01000657">
    <property type="protein sequence ID" value="MPV87623.1"/>
    <property type="molecule type" value="Genomic_DNA"/>
</dbReference>
<protein>
    <submittedName>
        <fullName evidence="1">OsmC family peroxiredoxin</fullName>
    </submittedName>
</protein>
<keyword evidence="2" id="KW-1185">Reference proteome</keyword>
<evidence type="ECO:0000313" key="1">
    <source>
        <dbReference type="EMBL" id="MPV87623.1"/>
    </source>
</evidence>
<dbReference type="Proteomes" id="UP000429644">
    <property type="component" value="Unassembled WGS sequence"/>
</dbReference>
<accession>A0A7J9UTH7</accession>
<reference evidence="1 2" key="1">
    <citation type="submission" date="2019-10" db="EMBL/GenBank/DDBJ databases">
        <title>Georgenia wutianyii sp. nov. and Georgenia yuyongxinii sp. nov. isolated from plateau pika (Ochotona curzoniae) in the Qinghai-Tibet plateau of China.</title>
        <authorList>
            <person name="Tian Z."/>
        </authorList>
    </citation>
    <scope>NUCLEOTIDE SEQUENCE [LARGE SCALE GENOMIC DNA]</scope>
    <source>
        <strain evidence="1 2">JCM 15130</strain>
    </source>
</reference>
<dbReference type="SUPFAM" id="SSF82784">
    <property type="entry name" value="OsmC-like"/>
    <property type="match status" value="1"/>
</dbReference>
<dbReference type="InterPro" id="IPR003718">
    <property type="entry name" value="OsmC/Ohr_fam"/>
</dbReference>
<dbReference type="Gene3D" id="3.30.300.20">
    <property type="match status" value="1"/>
</dbReference>
<dbReference type="OrthoDB" id="9811389at2"/>
<sequence length="185" mass="19740">METLTINGFDAQALRATIEAVTENRQLGHVTFAVHGEWRGGLSMRATTGALVQGGSSDQTRLGKYVMESDEPTALLGTDTAVSPAEYVLQALAGCYTVTLVANAAARGIELKSYRLDLEADFDLSGFLGVDHSVSPGVQGVRVRVELDAPGVSRDQLVELVELVEQRSPIRDTLVRGVPVTTELA</sequence>
<evidence type="ECO:0000313" key="2">
    <source>
        <dbReference type="Proteomes" id="UP000429644"/>
    </source>
</evidence>
<proteinExistence type="predicted"/>
<dbReference type="AlphaFoldDB" id="A0A7J9UTH7"/>
<dbReference type="InterPro" id="IPR015946">
    <property type="entry name" value="KH_dom-like_a/b"/>
</dbReference>
<dbReference type="PANTHER" id="PTHR35368:SF1">
    <property type="entry name" value="HYDROPEROXIDE REDUCTASE"/>
    <property type="match status" value="1"/>
</dbReference>